<evidence type="ECO:0000313" key="2">
    <source>
        <dbReference type="Proteomes" id="UP001161094"/>
    </source>
</evidence>
<organism evidence="1 2">
    <name type="scientific">Achromobacter spanius</name>
    <dbReference type="NCBI Taxonomy" id="217203"/>
    <lineage>
        <taxon>Bacteria</taxon>
        <taxon>Pseudomonadati</taxon>
        <taxon>Pseudomonadota</taxon>
        <taxon>Betaproteobacteria</taxon>
        <taxon>Burkholderiales</taxon>
        <taxon>Alcaligenaceae</taxon>
        <taxon>Achromobacter</taxon>
    </lineage>
</organism>
<dbReference type="RefSeq" id="WP_279968384.1">
    <property type="nucleotide sequence ID" value="NZ_JAOCDZ010000018.1"/>
</dbReference>
<sequence length="162" mass="17660">MTDMVNFDVATWEARCESLQAMAHAGCGLSYDLYQQRFSAAVEEHIVGLPGEMKSLAISVAVPFGYLAAGELAQVQIELAECGYCTHGIDPNCCPLGCGDIDHDDHEEPWQEPHPEVDEFGLLLEEVLCELRLGAERFDRKLADALAPLKGRGIASSDLPAR</sequence>
<evidence type="ECO:0000313" key="1">
    <source>
        <dbReference type="EMBL" id="MDH0738640.1"/>
    </source>
</evidence>
<dbReference type="Proteomes" id="UP001161094">
    <property type="component" value="Unassembled WGS sequence"/>
</dbReference>
<dbReference type="EMBL" id="JAOCDZ010000018">
    <property type="protein sequence ID" value="MDH0738640.1"/>
    <property type="molecule type" value="Genomic_DNA"/>
</dbReference>
<dbReference type="AlphaFoldDB" id="A0AA42S5Z0"/>
<accession>A0AA42S5Z0</accession>
<comment type="caution">
    <text evidence="1">The sequence shown here is derived from an EMBL/GenBank/DDBJ whole genome shotgun (WGS) entry which is preliminary data.</text>
</comment>
<gene>
    <name evidence="1" type="ORF">N5D93_22675</name>
</gene>
<reference evidence="1" key="1">
    <citation type="submission" date="2022-09" db="EMBL/GenBank/DDBJ databases">
        <title>Intensive care unit water sources are persistently colonized with multi-drug resistant bacteria and are the site of extensive horizontal gene transfer of antibiotic resistance genes.</title>
        <authorList>
            <person name="Diorio-Toth L."/>
        </authorList>
    </citation>
    <scope>NUCLEOTIDE SEQUENCE</scope>
    <source>
        <strain evidence="1">GD03843</strain>
    </source>
</reference>
<protein>
    <submittedName>
        <fullName evidence="1">Uncharacterized protein</fullName>
    </submittedName>
</protein>
<name>A0AA42S5Z0_9BURK</name>
<proteinExistence type="predicted"/>